<sequence length="304" mass="33311">MRNKRMNRTQTAIILTALMISGTAFADLNKGLVAHWNFDDCSANDVSGNQHNGNKNGTQCVQGLTGKALDFNGTSDYVEIPSDQNLSNFTDITLSVWAYRKGESNDTQGIVTKWYQYAPNSASEINQDTYALILDNGFLVGGTNNYVFSNLVSKNKAPLNKWFHIVFTHSNVNGGKLYVNGILKGSVNIGGVIVPSSNPIILGADNNFGTIWRFFQGTIDDARLYNRILSKAEIRQLYRINQQIAGSSEGYTSLNVTCSNKTTGKEITFISTNTTTSSWNCEQKGLVVNPGDQVNTILSGKAHQ</sequence>
<evidence type="ECO:0000313" key="3">
    <source>
        <dbReference type="Proteomes" id="UP000197019"/>
    </source>
</evidence>
<keyword evidence="3" id="KW-1185">Reference proteome</keyword>
<evidence type="ECO:0008006" key="4">
    <source>
        <dbReference type="Google" id="ProtNLM"/>
    </source>
</evidence>
<dbReference type="Pfam" id="PF13385">
    <property type="entry name" value="Laminin_G_3"/>
    <property type="match status" value="1"/>
</dbReference>
<dbReference type="AlphaFoldDB" id="A0A1Z4C150"/>
<name>A0A1Z4C150_9GAMM</name>
<feature type="chain" id="PRO_5013346185" description="LamG-like jellyroll fold domain-containing protein" evidence="1">
    <location>
        <begin position="27"/>
        <end position="304"/>
    </location>
</feature>
<dbReference type="KEGG" id="mpsy:CEK71_14915"/>
<proteinExistence type="predicted"/>
<evidence type="ECO:0000313" key="2">
    <source>
        <dbReference type="EMBL" id="ASF47256.1"/>
    </source>
</evidence>
<organism evidence="2 3">
    <name type="scientific">Methylovulum psychrotolerans</name>
    <dbReference type="NCBI Taxonomy" id="1704499"/>
    <lineage>
        <taxon>Bacteria</taxon>
        <taxon>Pseudomonadati</taxon>
        <taxon>Pseudomonadota</taxon>
        <taxon>Gammaproteobacteria</taxon>
        <taxon>Methylococcales</taxon>
        <taxon>Methylococcaceae</taxon>
        <taxon>Methylovulum</taxon>
    </lineage>
</organism>
<keyword evidence="1" id="KW-0732">Signal</keyword>
<dbReference type="PANTHER" id="PTHR47635">
    <property type="entry name" value="CUB DOMAIN-CONTAINING PROTEIN"/>
    <property type="match status" value="1"/>
</dbReference>
<dbReference type="EMBL" id="CP022129">
    <property type="protein sequence ID" value="ASF47256.1"/>
    <property type="molecule type" value="Genomic_DNA"/>
</dbReference>
<protein>
    <recommendedName>
        <fullName evidence="4">LamG-like jellyroll fold domain-containing protein</fullName>
    </recommendedName>
</protein>
<dbReference type="InterPro" id="IPR013320">
    <property type="entry name" value="ConA-like_dom_sf"/>
</dbReference>
<dbReference type="Gene3D" id="2.60.120.200">
    <property type="match status" value="1"/>
</dbReference>
<gene>
    <name evidence="2" type="ORF">CEK71_14915</name>
</gene>
<dbReference type="SUPFAM" id="SSF49899">
    <property type="entry name" value="Concanavalin A-like lectins/glucanases"/>
    <property type="match status" value="1"/>
</dbReference>
<evidence type="ECO:0000256" key="1">
    <source>
        <dbReference type="SAM" id="SignalP"/>
    </source>
</evidence>
<dbReference type="Proteomes" id="UP000197019">
    <property type="component" value="Chromosome"/>
</dbReference>
<reference evidence="2 3" key="1">
    <citation type="submission" date="2017-06" db="EMBL/GenBank/DDBJ databases">
        <title>Genome Sequencing of the methanotroph Methylovulum psychrotolerants str. HV10-M2 isolated from a high-altitude environment.</title>
        <authorList>
            <person name="Mateos-Rivera A."/>
        </authorList>
    </citation>
    <scope>NUCLEOTIDE SEQUENCE [LARGE SCALE GENOMIC DNA]</scope>
    <source>
        <strain evidence="2 3">HV10_M2</strain>
    </source>
</reference>
<accession>A0A1Z4C150</accession>
<feature type="signal peptide" evidence="1">
    <location>
        <begin position="1"/>
        <end position="26"/>
    </location>
</feature>
<dbReference type="PANTHER" id="PTHR47635:SF2">
    <property type="entry name" value="LAMG-LIKE JELLYROLL FOLD DOMAIN-CONTAINING PROTEIN"/>
    <property type="match status" value="1"/>
</dbReference>